<dbReference type="PRINTS" id="PR00455">
    <property type="entry name" value="HTHTETR"/>
</dbReference>
<dbReference type="Proteomes" id="UP000013243">
    <property type="component" value="Chromosome"/>
</dbReference>
<protein>
    <submittedName>
        <fullName evidence="6">Transcriptional regulator</fullName>
    </submittedName>
</protein>
<dbReference type="KEGG" id="rmb:K529_004475"/>
<name>A0A1B1A099_9RHOB</name>
<dbReference type="InterPro" id="IPR036271">
    <property type="entry name" value="Tet_transcr_reg_TetR-rel_C_sf"/>
</dbReference>
<evidence type="ECO:0000256" key="1">
    <source>
        <dbReference type="ARBA" id="ARBA00023015"/>
    </source>
</evidence>
<dbReference type="RefSeq" id="WP_046002727.1">
    <property type="nucleotide sequence ID" value="NZ_CP015230.1"/>
</dbReference>
<keyword evidence="3" id="KW-0804">Transcription</keyword>
<dbReference type="Pfam" id="PF21993">
    <property type="entry name" value="TetR_C_13_2"/>
    <property type="match status" value="1"/>
</dbReference>
<keyword evidence="2 4" id="KW-0238">DNA-binding</keyword>
<feature type="DNA-binding region" description="H-T-H motif" evidence="4">
    <location>
        <begin position="25"/>
        <end position="44"/>
    </location>
</feature>
<accession>A0A1B1A099</accession>
<dbReference type="STRING" id="1265309.K529_004475"/>
<dbReference type="InterPro" id="IPR023772">
    <property type="entry name" value="DNA-bd_HTH_TetR-type_CS"/>
</dbReference>
<proteinExistence type="predicted"/>
<evidence type="ECO:0000259" key="5">
    <source>
        <dbReference type="PROSITE" id="PS50977"/>
    </source>
</evidence>
<dbReference type="PROSITE" id="PS50977">
    <property type="entry name" value="HTH_TETR_2"/>
    <property type="match status" value="1"/>
</dbReference>
<dbReference type="PANTHER" id="PTHR47506:SF1">
    <property type="entry name" value="HTH-TYPE TRANSCRIPTIONAL REGULATOR YJDC"/>
    <property type="match status" value="1"/>
</dbReference>
<dbReference type="Gene3D" id="1.10.357.10">
    <property type="entry name" value="Tetracycline Repressor, domain 2"/>
    <property type="match status" value="1"/>
</dbReference>
<dbReference type="EMBL" id="CP015230">
    <property type="protein sequence ID" value="ANP40015.1"/>
    <property type="molecule type" value="Genomic_DNA"/>
</dbReference>
<evidence type="ECO:0000313" key="6">
    <source>
        <dbReference type="EMBL" id="ANP40015.1"/>
    </source>
</evidence>
<dbReference type="GeneID" id="28249061"/>
<reference evidence="6 7" key="1">
    <citation type="journal article" date="2016" name="ISME J.">
        <title>Global occurrence and heterogeneity of the Roseobacter-clade species Ruegeria mobilis.</title>
        <authorList>
            <person name="Sonnenschein E."/>
            <person name="Gram L."/>
        </authorList>
    </citation>
    <scope>NUCLEOTIDE SEQUENCE [LARGE SCALE GENOMIC DNA]</scope>
    <source>
        <strain evidence="6 7">F1926</strain>
    </source>
</reference>
<dbReference type="PROSITE" id="PS01081">
    <property type="entry name" value="HTH_TETR_1"/>
    <property type="match status" value="1"/>
</dbReference>
<evidence type="ECO:0000256" key="4">
    <source>
        <dbReference type="PROSITE-ProRule" id="PRU00335"/>
    </source>
</evidence>
<dbReference type="PANTHER" id="PTHR47506">
    <property type="entry name" value="TRANSCRIPTIONAL REGULATORY PROTEIN"/>
    <property type="match status" value="1"/>
</dbReference>
<dbReference type="InterPro" id="IPR009057">
    <property type="entry name" value="Homeodomain-like_sf"/>
</dbReference>
<evidence type="ECO:0000313" key="7">
    <source>
        <dbReference type="Proteomes" id="UP000013243"/>
    </source>
</evidence>
<dbReference type="SUPFAM" id="SSF46689">
    <property type="entry name" value="Homeodomain-like"/>
    <property type="match status" value="1"/>
</dbReference>
<gene>
    <name evidence="6" type="ORF">K529_004475</name>
</gene>
<organism evidence="6 7">
    <name type="scientific">Tritonibacter mobilis F1926</name>
    <dbReference type="NCBI Taxonomy" id="1265309"/>
    <lineage>
        <taxon>Bacteria</taxon>
        <taxon>Pseudomonadati</taxon>
        <taxon>Pseudomonadota</taxon>
        <taxon>Alphaproteobacteria</taxon>
        <taxon>Rhodobacterales</taxon>
        <taxon>Paracoccaceae</taxon>
        <taxon>Tritonibacter</taxon>
    </lineage>
</organism>
<sequence>MPSTRERIVEQADVLFYERGYEATSLADIAAPLGLSRGNFYYHFKTKDEILDAVIDLRLSRTAAMLTAWEAEGDTPLARITCFIRILIRNRAKIMSWGCPVGTLVSELSKLDHIAQARAAELFTLFIDWLALQFRSAGVERDARALATHLMGRSQGVAALAQAFGDEALIEAEVAQMTDWVAQQIAAQPTDYS</sequence>
<dbReference type="OrthoDB" id="9811084at2"/>
<dbReference type="InterPro" id="IPR001647">
    <property type="entry name" value="HTH_TetR"/>
</dbReference>
<dbReference type="AlphaFoldDB" id="A0A1B1A099"/>
<evidence type="ECO:0000256" key="3">
    <source>
        <dbReference type="ARBA" id="ARBA00023163"/>
    </source>
</evidence>
<feature type="domain" description="HTH tetR-type" evidence="5">
    <location>
        <begin position="2"/>
        <end position="62"/>
    </location>
</feature>
<dbReference type="InterPro" id="IPR054156">
    <property type="entry name" value="YxaF_TetR_C"/>
</dbReference>
<dbReference type="GO" id="GO:0003677">
    <property type="term" value="F:DNA binding"/>
    <property type="evidence" value="ECO:0007669"/>
    <property type="project" value="UniProtKB-UniRule"/>
</dbReference>
<dbReference type="SUPFAM" id="SSF48498">
    <property type="entry name" value="Tetracyclin repressor-like, C-terminal domain"/>
    <property type="match status" value="1"/>
</dbReference>
<dbReference type="Pfam" id="PF00440">
    <property type="entry name" value="TetR_N"/>
    <property type="match status" value="1"/>
</dbReference>
<evidence type="ECO:0000256" key="2">
    <source>
        <dbReference type="ARBA" id="ARBA00023125"/>
    </source>
</evidence>
<keyword evidence="1" id="KW-0805">Transcription regulation</keyword>